<keyword evidence="3" id="KW-1185">Reference proteome</keyword>
<organism evidence="2 3">
    <name type="scientific">Actinomadura napierensis</name>
    <dbReference type="NCBI Taxonomy" id="267854"/>
    <lineage>
        <taxon>Bacteria</taxon>
        <taxon>Bacillati</taxon>
        <taxon>Actinomycetota</taxon>
        <taxon>Actinomycetes</taxon>
        <taxon>Streptosporangiales</taxon>
        <taxon>Thermomonosporaceae</taxon>
        <taxon>Actinomadura</taxon>
    </lineage>
</organism>
<evidence type="ECO:0000313" key="2">
    <source>
        <dbReference type="EMBL" id="GAA2153653.1"/>
    </source>
</evidence>
<dbReference type="EMBL" id="BAAAMR010000062">
    <property type="protein sequence ID" value="GAA2153653.1"/>
    <property type="molecule type" value="Genomic_DNA"/>
</dbReference>
<evidence type="ECO:0000259" key="1">
    <source>
        <dbReference type="Pfam" id="PF08241"/>
    </source>
</evidence>
<sequence>MEDVVAPIIELDSRTPGAVDGRHVRALAFQEVRLEYLTSALRRLGIDPAERRALVIGSGRGLLARGLAGLGFDVVALDPSPDATDLARRASHGEAVEYVTAPAENPGLAGGYFDVVFCTDTFEIAEDLDRVVAHASRLLRPDGVLFYDTVNRTPVSRLIYLWAFQSLPFTRIMPRDRYTAVRLRTPEEVRAALAAHGLRNEDVCSFKPKSVLGLVRAIIARRSGKITDEAVPAMTGFVLEPGGRPVVTYLGCARPREG</sequence>
<dbReference type="InterPro" id="IPR013216">
    <property type="entry name" value="Methyltransf_11"/>
</dbReference>
<accession>A0ABN3A489</accession>
<reference evidence="2 3" key="1">
    <citation type="journal article" date="2019" name="Int. J. Syst. Evol. Microbiol.">
        <title>The Global Catalogue of Microorganisms (GCM) 10K type strain sequencing project: providing services to taxonomists for standard genome sequencing and annotation.</title>
        <authorList>
            <consortium name="The Broad Institute Genomics Platform"/>
            <consortium name="The Broad Institute Genome Sequencing Center for Infectious Disease"/>
            <person name="Wu L."/>
            <person name="Ma J."/>
        </authorList>
    </citation>
    <scope>NUCLEOTIDE SEQUENCE [LARGE SCALE GENOMIC DNA]</scope>
    <source>
        <strain evidence="2 3">JCM 13850</strain>
    </source>
</reference>
<evidence type="ECO:0000313" key="3">
    <source>
        <dbReference type="Proteomes" id="UP001501020"/>
    </source>
</evidence>
<proteinExistence type="predicted"/>
<gene>
    <name evidence="2" type="ORF">GCM10009727_60250</name>
</gene>
<dbReference type="InterPro" id="IPR029063">
    <property type="entry name" value="SAM-dependent_MTases_sf"/>
</dbReference>
<dbReference type="Pfam" id="PF08241">
    <property type="entry name" value="Methyltransf_11"/>
    <property type="match status" value="1"/>
</dbReference>
<dbReference type="PANTHER" id="PTHR43464">
    <property type="entry name" value="METHYLTRANSFERASE"/>
    <property type="match status" value="1"/>
</dbReference>
<dbReference type="Gene3D" id="3.40.50.150">
    <property type="entry name" value="Vaccinia Virus protein VP39"/>
    <property type="match status" value="1"/>
</dbReference>
<protein>
    <recommendedName>
        <fullName evidence="1">Methyltransferase type 11 domain-containing protein</fullName>
    </recommendedName>
</protein>
<name>A0ABN3A489_9ACTN</name>
<dbReference type="CDD" id="cd02440">
    <property type="entry name" value="AdoMet_MTases"/>
    <property type="match status" value="1"/>
</dbReference>
<dbReference type="PANTHER" id="PTHR43464:SF23">
    <property type="entry name" value="JUVENILE HORMONE ACID O-METHYLTRANSFERASE"/>
    <property type="match status" value="1"/>
</dbReference>
<dbReference type="SUPFAM" id="SSF53335">
    <property type="entry name" value="S-adenosyl-L-methionine-dependent methyltransferases"/>
    <property type="match status" value="1"/>
</dbReference>
<dbReference type="Proteomes" id="UP001501020">
    <property type="component" value="Unassembled WGS sequence"/>
</dbReference>
<comment type="caution">
    <text evidence="2">The sequence shown here is derived from an EMBL/GenBank/DDBJ whole genome shotgun (WGS) entry which is preliminary data.</text>
</comment>
<feature type="domain" description="Methyltransferase type 11" evidence="1">
    <location>
        <begin position="55"/>
        <end position="146"/>
    </location>
</feature>